<keyword evidence="2" id="KW-1185">Reference proteome</keyword>
<protein>
    <submittedName>
        <fullName evidence="1">Glycosyl transferase family 2</fullName>
    </submittedName>
</protein>
<name>A0AC61PN90_9FIRM</name>
<evidence type="ECO:0000313" key="2">
    <source>
        <dbReference type="Proteomes" id="UP000192328"/>
    </source>
</evidence>
<gene>
    <name evidence="1" type="ORF">SAMN06297397_2341</name>
</gene>
<proteinExistence type="predicted"/>
<accession>A0AC61PN90</accession>
<keyword evidence="1" id="KW-0808">Transferase</keyword>
<organism evidence="1 2">
    <name type="scientific">Aristaeella lactis</name>
    <dbReference type="NCBI Taxonomy" id="3046383"/>
    <lineage>
        <taxon>Bacteria</taxon>
        <taxon>Bacillati</taxon>
        <taxon>Bacillota</taxon>
        <taxon>Clostridia</taxon>
        <taxon>Eubacteriales</taxon>
        <taxon>Aristaeellaceae</taxon>
        <taxon>Aristaeella</taxon>
    </lineage>
</organism>
<dbReference type="Proteomes" id="UP000192328">
    <property type="component" value="Unassembled WGS sequence"/>
</dbReference>
<sequence>MNNKLLTISIASYNIERFIRDTVGSLIVNNDDLKKMEIIIVDDGSKDNTNKIAHELSSRFPESIIVIDKENGGYGSTINASLSIAKGKYYKLLDGDDWFKTDELPSFLKFLDKTEADLVVTPYIEIRDKEEKLIDNHPEISSDDNAIIDLHIDKKPFLMHEIAIKTETLRNLNKPIAEHCFYTDSEYVFYCIIAAKSISRYESPIYRYRLGVEGQSVSLEGIRKHQKDLPIVARRIMSAYVGADPENSGAKKDILNLCITNITYHTYRSFLLIQDPEDYRNDLIKLDKDIYEKYPIVYQIGSKSKLVRLVRKLHFRPYRILCSIALNMFKKENL</sequence>
<comment type="caution">
    <text evidence="1">The sequence shown here is derived from an EMBL/GenBank/DDBJ whole genome shotgun (WGS) entry which is preliminary data.</text>
</comment>
<reference evidence="1" key="1">
    <citation type="submission" date="2017-04" db="EMBL/GenBank/DDBJ databases">
        <authorList>
            <person name="Varghese N."/>
            <person name="Submissions S."/>
        </authorList>
    </citation>
    <scope>NUCLEOTIDE SEQUENCE</scope>
    <source>
        <strain evidence="1">WTE2008</strain>
    </source>
</reference>
<dbReference type="EMBL" id="FWXZ01000005">
    <property type="protein sequence ID" value="SMC75929.1"/>
    <property type="molecule type" value="Genomic_DNA"/>
</dbReference>
<evidence type="ECO:0000313" key="1">
    <source>
        <dbReference type="EMBL" id="SMC75929.1"/>
    </source>
</evidence>